<proteinExistence type="predicted"/>
<dbReference type="OrthoDB" id="5569309at2759"/>
<feature type="domain" description="SAP" evidence="2">
    <location>
        <begin position="10"/>
        <end position="44"/>
    </location>
</feature>
<sequence length="411" mass="45021">MPPIAYSGALQPKKKSELQEIAIALRLSDQGTKDELQARIKRHLDAHQDALEDEPMFAGLFGRRKRSVQPQHIPNPPPSSRFAPSEPTIEKPRSSTGRRITALDPIREATPVKDLRDVSTFLKHPFSPLESTPNTSPRHGEPITPSSLPPLPPSPSPAKSIVQHLPNTAEVRAAVQVKQQEVLQNGFELLIALRAFLSNSRNIWSLTSVFELLYILANIIPWQSAQVPISPRGDTGPTVSLTYPPSSIFTTYTFWAVILHWAIPTLIVPTLVGCIISFNPSNAPSKAKLLAHAHHIKDTTSAVAPLDPLTASIIRLAAQTAYPYAAIGTRTNVVGLDVLGSNWRVLSASVGLAFSFAEAISGAPQVVAEALIRDQSKPRIEFNLDHDEREATPTRRALMAREEEEELVEVD</sequence>
<name>A0A067STC8_GALM3</name>
<evidence type="ECO:0000313" key="4">
    <source>
        <dbReference type="Proteomes" id="UP000027222"/>
    </source>
</evidence>
<reference evidence="4" key="1">
    <citation type="journal article" date="2014" name="Proc. Natl. Acad. Sci. U.S.A.">
        <title>Extensive sampling of basidiomycete genomes demonstrates inadequacy of the white-rot/brown-rot paradigm for wood decay fungi.</title>
        <authorList>
            <person name="Riley R."/>
            <person name="Salamov A.A."/>
            <person name="Brown D.W."/>
            <person name="Nagy L.G."/>
            <person name="Floudas D."/>
            <person name="Held B.W."/>
            <person name="Levasseur A."/>
            <person name="Lombard V."/>
            <person name="Morin E."/>
            <person name="Otillar R."/>
            <person name="Lindquist E.A."/>
            <person name="Sun H."/>
            <person name="LaButti K.M."/>
            <person name="Schmutz J."/>
            <person name="Jabbour D."/>
            <person name="Luo H."/>
            <person name="Baker S.E."/>
            <person name="Pisabarro A.G."/>
            <person name="Walton J.D."/>
            <person name="Blanchette R.A."/>
            <person name="Henrissat B."/>
            <person name="Martin F."/>
            <person name="Cullen D."/>
            <person name="Hibbett D.S."/>
            <person name="Grigoriev I.V."/>
        </authorList>
    </citation>
    <scope>NUCLEOTIDE SEQUENCE [LARGE SCALE GENOMIC DNA]</scope>
    <source>
        <strain evidence="4">CBS 339.88</strain>
    </source>
</reference>
<dbReference type="GO" id="GO:0016020">
    <property type="term" value="C:membrane"/>
    <property type="evidence" value="ECO:0007669"/>
    <property type="project" value="TreeGrafter"/>
</dbReference>
<dbReference type="SMART" id="SM00513">
    <property type="entry name" value="SAP"/>
    <property type="match status" value="1"/>
</dbReference>
<dbReference type="AlphaFoldDB" id="A0A067STC8"/>
<feature type="region of interest" description="Disordered" evidence="1">
    <location>
        <begin position="124"/>
        <end position="159"/>
    </location>
</feature>
<accession>A0A067STC8</accession>
<dbReference type="PANTHER" id="PTHR41807:SF1">
    <property type="entry name" value="GLUTATHIONE TRANSFERASE 3"/>
    <property type="match status" value="1"/>
</dbReference>
<dbReference type="InterPro" id="IPR038872">
    <property type="entry name" value="Put_GTT3"/>
</dbReference>
<dbReference type="PANTHER" id="PTHR41807">
    <property type="entry name" value="GLUTATHIONE TRANSFERASE 3"/>
    <property type="match status" value="1"/>
</dbReference>
<dbReference type="InterPro" id="IPR003034">
    <property type="entry name" value="SAP_dom"/>
</dbReference>
<dbReference type="EMBL" id="KL142384">
    <property type="protein sequence ID" value="KDR74156.1"/>
    <property type="molecule type" value="Genomic_DNA"/>
</dbReference>
<dbReference type="Pfam" id="PF02037">
    <property type="entry name" value="SAP"/>
    <property type="match status" value="1"/>
</dbReference>
<gene>
    <name evidence="3" type="ORF">GALMADRAFT_212311</name>
</gene>
<organism evidence="3 4">
    <name type="scientific">Galerina marginata (strain CBS 339.88)</name>
    <dbReference type="NCBI Taxonomy" id="685588"/>
    <lineage>
        <taxon>Eukaryota</taxon>
        <taxon>Fungi</taxon>
        <taxon>Dikarya</taxon>
        <taxon>Basidiomycota</taxon>
        <taxon>Agaricomycotina</taxon>
        <taxon>Agaricomycetes</taxon>
        <taxon>Agaricomycetidae</taxon>
        <taxon>Agaricales</taxon>
        <taxon>Agaricineae</taxon>
        <taxon>Strophariaceae</taxon>
        <taxon>Galerina</taxon>
    </lineage>
</organism>
<dbReference type="HOGENOM" id="CLU_706084_0_0_1"/>
<keyword evidence="4" id="KW-1185">Reference proteome</keyword>
<evidence type="ECO:0000256" key="1">
    <source>
        <dbReference type="SAM" id="MobiDB-lite"/>
    </source>
</evidence>
<protein>
    <recommendedName>
        <fullName evidence="2">SAP domain-containing protein</fullName>
    </recommendedName>
</protein>
<feature type="region of interest" description="Disordered" evidence="1">
    <location>
        <begin position="65"/>
        <end position="97"/>
    </location>
</feature>
<evidence type="ECO:0000313" key="3">
    <source>
        <dbReference type="EMBL" id="KDR74156.1"/>
    </source>
</evidence>
<dbReference type="STRING" id="685588.A0A067STC8"/>
<evidence type="ECO:0000259" key="2">
    <source>
        <dbReference type="SMART" id="SM00513"/>
    </source>
</evidence>
<dbReference type="Proteomes" id="UP000027222">
    <property type="component" value="Unassembled WGS sequence"/>
</dbReference>
<feature type="compositionally biased region" description="Pro residues" evidence="1">
    <location>
        <begin position="147"/>
        <end position="156"/>
    </location>
</feature>